<dbReference type="Gene3D" id="3.40.50.1820">
    <property type="entry name" value="alpha/beta hydrolase"/>
    <property type="match status" value="1"/>
</dbReference>
<dbReference type="InParanoid" id="A0A084QUF8"/>
<evidence type="ECO:0008006" key="10">
    <source>
        <dbReference type="Google" id="ProtNLM"/>
    </source>
</evidence>
<dbReference type="InterPro" id="IPR052374">
    <property type="entry name" value="SERAC1"/>
</dbReference>
<dbReference type="Proteomes" id="UP000028524">
    <property type="component" value="Unassembled WGS sequence"/>
</dbReference>
<protein>
    <recommendedName>
        <fullName evidence="10">DUF676 domain-containing protein</fullName>
    </recommendedName>
</protein>
<gene>
    <name evidence="8" type="ORF">S40285_08740</name>
</gene>
<dbReference type="GO" id="GO:0005739">
    <property type="term" value="C:mitochondrion"/>
    <property type="evidence" value="ECO:0007669"/>
    <property type="project" value="UniProtKB-SubCell"/>
</dbReference>
<evidence type="ECO:0000313" key="9">
    <source>
        <dbReference type="Proteomes" id="UP000028524"/>
    </source>
</evidence>
<reference evidence="8 9" key="1">
    <citation type="journal article" date="2014" name="BMC Genomics">
        <title>Comparative genome sequencing reveals chemotype-specific gene clusters in the toxigenic black mold Stachybotrys.</title>
        <authorList>
            <person name="Semeiks J."/>
            <person name="Borek D."/>
            <person name="Otwinowski Z."/>
            <person name="Grishin N.V."/>
        </authorList>
    </citation>
    <scope>NUCLEOTIDE SEQUENCE [LARGE SCALE GENOMIC DNA]</scope>
    <source>
        <strain evidence="8 9">IBT 40285</strain>
    </source>
</reference>
<evidence type="ECO:0000256" key="3">
    <source>
        <dbReference type="ARBA" id="ARBA00004370"/>
    </source>
</evidence>
<dbReference type="PANTHER" id="PTHR48182:SF2">
    <property type="entry name" value="PROTEIN SERAC1"/>
    <property type="match status" value="1"/>
</dbReference>
<evidence type="ECO:0000256" key="2">
    <source>
        <dbReference type="ARBA" id="ARBA00004240"/>
    </source>
</evidence>
<dbReference type="InterPro" id="IPR029058">
    <property type="entry name" value="AB_hydrolase_fold"/>
</dbReference>
<evidence type="ECO:0000256" key="7">
    <source>
        <dbReference type="SAM" id="MobiDB-lite"/>
    </source>
</evidence>
<proteinExistence type="predicted"/>
<sequence length="611" mass="67034">MADPSPMGRYDALQSYETRGPTLHESDDSVTLGQKNSDSTSTRTKITQVELGSLGIIGTVLSVTYGTWDAKPAACITLRFDFRCKDGQFRFGSSEIGVSFTAFPQAQVGKGSTPRLRTKNINSPVVVFFYPQDHKLPSPTVSEKSSVGDDTGRTQTRFSLKGRTWSKTTRDEPHQVFWTMHEDAAAKSGISDAVCLCIVVRHLGSFQATVEARAKLTLGVTLRNLPWSEDDPLLFDGVTGKGPQLEIKEYDSLAVENWTEWLSRFTRIGSSTSSLCSVRGTAGATQDAKTVRDEMAYRVRAIPKNWSETYFLDKLTALFQMGHCARDIRVLSFAPSAFPLRQEKSAVISFSKGAPQVLSDEKQRWVLEVPEDPSADEAGRVELVFDLTFDGLTPLGKNATAPGSPASADIIVVPGLGGHAYGSFKERGGPYMWLQDSLAKDIQPMATTAGPIRVLTYGYESRVAESHSFQTLWDLGGKLQASIREIRQAKRPLILIAHSLGGLVVKEAIIRMSMGDQKDQDNLRCIVGALFFGVPSKGMDTNSLIPMAGDQPNRPLLDSISTGSSLLQKQSQKFEERFPFRDSSIISFHELRLSPTAVHTNASFRMAQNGL</sequence>
<evidence type="ECO:0000256" key="6">
    <source>
        <dbReference type="ARBA" id="ARBA00023136"/>
    </source>
</evidence>
<name>A0A084QUF8_STAC4</name>
<comment type="subcellular location">
    <subcellularLocation>
        <location evidence="2">Endoplasmic reticulum</location>
    </subcellularLocation>
    <subcellularLocation>
        <location evidence="3">Membrane</location>
    </subcellularLocation>
    <subcellularLocation>
        <location evidence="1">Mitochondrion</location>
    </subcellularLocation>
</comment>
<keyword evidence="9" id="KW-1185">Reference proteome</keyword>
<feature type="region of interest" description="Disordered" evidence="7">
    <location>
        <begin position="20"/>
        <end position="43"/>
    </location>
</feature>
<keyword evidence="6" id="KW-0472">Membrane</keyword>
<feature type="compositionally biased region" description="Polar residues" evidence="7">
    <location>
        <begin position="29"/>
        <end position="43"/>
    </location>
</feature>
<dbReference type="OrthoDB" id="1658288at2759"/>
<dbReference type="HOGENOM" id="CLU_031072_0_0_1"/>
<dbReference type="SUPFAM" id="SSF53474">
    <property type="entry name" value="alpha/beta-Hydrolases"/>
    <property type="match status" value="1"/>
</dbReference>
<dbReference type="AlphaFoldDB" id="A0A084QUF8"/>
<organism evidence="8 9">
    <name type="scientific">Stachybotrys chlorohalonatus (strain IBT 40285)</name>
    <dbReference type="NCBI Taxonomy" id="1283841"/>
    <lineage>
        <taxon>Eukaryota</taxon>
        <taxon>Fungi</taxon>
        <taxon>Dikarya</taxon>
        <taxon>Ascomycota</taxon>
        <taxon>Pezizomycotina</taxon>
        <taxon>Sordariomycetes</taxon>
        <taxon>Hypocreomycetidae</taxon>
        <taxon>Hypocreales</taxon>
        <taxon>Stachybotryaceae</taxon>
        <taxon>Stachybotrys</taxon>
    </lineage>
</organism>
<dbReference type="GO" id="GO:0005783">
    <property type="term" value="C:endoplasmic reticulum"/>
    <property type="evidence" value="ECO:0007669"/>
    <property type="project" value="UniProtKB-SubCell"/>
</dbReference>
<evidence type="ECO:0000256" key="1">
    <source>
        <dbReference type="ARBA" id="ARBA00004173"/>
    </source>
</evidence>
<keyword evidence="5" id="KW-0496">Mitochondrion</keyword>
<evidence type="ECO:0000256" key="5">
    <source>
        <dbReference type="ARBA" id="ARBA00023128"/>
    </source>
</evidence>
<accession>A0A084QUF8</accession>
<dbReference type="PANTHER" id="PTHR48182">
    <property type="entry name" value="PROTEIN SERAC1"/>
    <property type="match status" value="1"/>
</dbReference>
<dbReference type="EMBL" id="KL660176">
    <property type="protein sequence ID" value="KFA67593.1"/>
    <property type="molecule type" value="Genomic_DNA"/>
</dbReference>
<keyword evidence="4" id="KW-0256">Endoplasmic reticulum</keyword>
<dbReference type="GO" id="GO:0016020">
    <property type="term" value="C:membrane"/>
    <property type="evidence" value="ECO:0007669"/>
    <property type="project" value="UniProtKB-SubCell"/>
</dbReference>
<evidence type="ECO:0000313" key="8">
    <source>
        <dbReference type="EMBL" id="KFA67593.1"/>
    </source>
</evidence>
<evidence type="ECO:0000256" key="4">
    <source>
        <dbReference type="ARBA" id="ARBA00022824"/>
    </source>
</evidence>